<keyword evidence="2" id="KW-0805">Transcription regulation</keyword>
<evidence type="ECO:0000313" key="7">
    <source>
        <dbReference type="Proteomes" id="UP000051326"/>
    </source>
</evidence>
<protein>
    <submittedName>
        <fullName evidence="6">Gcv operon activator</fullName>
    </submittedName>
</protein>
<accession>A0A0P1H925</accession>
<evidence type="ECO:0000256" key="3">
    <source>
        <dbReference type="ARBA" id="ARBA00023125"/>
    </source>
</evidence>
<evidence type="ECO:0000256" key="2">
    <source>
        <dbReference type="ARBA" id="ARBA00023015"/>
    </source>
</evidence>
<dbReference type="InterPro" id="IPR000847">
    <property type="entry name" value="LysR_HTH_N"/>
</dbReference>
<dbReference type="InterPro" id="IPR036388">
    <property type="entry name" value="WH-like_DNA-bd_sf"/>
</dbReference>
<name>A0A0P1H925_9RHOB</name>
<dbReference type="SUPFAM" id="SSF46785">
    <property type="entry name" value="Winged helix' DNA-binding domain"/>
    <property type="match status" value="1"/>
</dbReference>
<dbReference type="Proteomes" id="UP000051326">
    <property type="component" value="Unassembled WGS sequence"/>
</dbReference>
<keyword evidence="4" id="KW-0804">Transcription</keyword>
<dbReference type="PANTHER" id="PTHR30537">
    <property type="entry name" value="HTH-TYPE TRANSCRIPTIONAL REGULATOR"/>
    <property type="match status" value="1"/>
</dbReference>
<sequence length="284" mass="30823">MKLPPLNALRAFECAARTGSFSAAGAELGVSSAAVSMQVKNLEEWLGLTLFTRRANQVRLTDAGRDYYQRAAVSLAEIASFTEALTEGGTRRPLVISATPALAQLWLPERLKLFAQARPDLPVRLRIEDDRIDLEAEGIDARLTYGGEHPEHRTQVLFKDRLVPVGADPQADLRSAPLVEVAWGETISSVPGWRAYFAQHGIERQDLSPAVIGQSVPSVVSLVQAGLGIALLPEQVAGGEIRAGRLHRLPGPALEMARPYVLVTAHYKSRSRRLSALAEALGVR</sequence>
<dbReference type="GO" id="GO:0043565">
    <property type="term" value="F:sequence-specific DNA binding"/>
    <property type="evidence" value="ECO:0007669"/>
    <property type="project" value="TreeGrafter"/>
</dbReference>
<keyword evidence="3" id="KW-0238">DNA-binding</keyword>
<dbReference type="Pfam" id="PF03466">
    <property type="entry name" value="LysR_substrate"/>
    <property type="match status" value="1"/>
</dbReference>
<comment type="similarity">
    <text evidence="1">Belongs to the LysR transcriptional regulatory family.</text>
</comment>
<organism evidence="6 7">
    <name type="scientific">Leisingera aquaemixtae</name>
    <dbReference type="NCBI Taxonomy" id="1396826"/>
    <lineage>
        <taxon>Bacteria</taxon>
        <taxon>Pseudomonadati</taxon>
        <taxon>Pseudomonadota</taxon>
        <taxon>Alphaproteobacteria</taxon>
        <taxon>Rhodobacterales</taxon>
        <taxon>Roseobacteraceae</taxon>
        <taxon>Leisingera</taxon>
    </lineage>
</organism>
<evidence type="ECO:0000313" key="6">
    <source>
        <dbReference type="EMBL" id="CUH99741.1"/>
    </source>
</evidence>
<dbReference type="PRINTS" id="PR00039">
    <property type="entry name" value="HTHLYSR"/>
</dbReference>
<gene>
    <name evidence="6" type="primary">gcvA_9</name>
    <name evidence="6" type="ORF">PHA8399_01866</name>
</gene>
<dbReference type="RefSeq" id="WP_058285867.1">
    <property type="nucleotide sequence ID" value="NZ_CYSR01000021.1"/>
</dbReference>
<dbReference type="AlphaFoldDB" id="A0A0P1H925"/>
<dbReference type="EMBL" id="CYSR01000021">
    <property type="protein sequence ID" value="CUH99741.1"/>
    <property type="molecule type" value="Genomic_DNA"/>
</dbReference>
<feature type="domain" description="HTH lysR-type" evidence="5">
    <location>
        <begin position="4"/>
        <end position="61"/>
    </location>
</feature>
<dbReference type="FunFam" id="1.10.10.10:FF:000001">
    <property type="entry name" value="LysR family transcriptional regulator"/>
    <property type="match status" value="1"/>
</dbReference>
<dbReference type="InterPro" id="IPR005119">
    <property type="entry name" value="LysR_subst-bd"/>
</dbReference>
<dbReference type="PROSITE" id="PS50931">
    <property type="entry name" value="HTH_LYSR"/>
    <property type="match status" value="1"/>
</dbReference>
<evidence type="ECO:0000259" key="5">
    <source>
        <dbReference type="PROSITE" id="PS50931"/>
    </source>
</evidence>
<dbReference type="Pfam" id="PF00126">
    <property type="entry name" value="HTH_1"/>
    <property type="match status" value="1"/>
</dbReference>
<dbReference type="SUPFAM" id="SSF53850">
    <property type="entry name" value="Periplasmic binding protein-like II"/>
    <property type="match status" value="1"/>
</dbReference>
<dbReference type="PANTHER" id="PTHR30537:SF79">
    <property type="entry name" value="TRANSCRIPTIONAL REGULATOR-RELATED"/>
    <property type="match status" value="1"/>
</dbReference>
<reference evidence="6 7" key="1">
    <citation type="submission" date="2015-09" db="EMBL/GenBank/DDBJ databases">
        <authorList>
            <consortium name="Swine Surveillance"/>
        </authorList>
    </citation>
    <scope>NUCLEOTIDE SEQUENCE [LARGE SCALE GENOMIC DNA]</scope>
    <source>
        <strain evidence="6 7">CECT 8399</strain>
    </source>
</reference>
<dbReference type="InterPro" id="IPR036390">
    <property type="entry name" value="WH_DNA-bd_sf"/>
</dbReference>
<dbReference type="GO" id="GO:0003700">
    <property type="term" value="F:DNA-binding transcription factor activity"/>
    <property type="evidence" value="ECO:0007669"/>
    <property type="project" value="InterPro"/>
</dbReference>
<dbReference type="STRING" id="1396826.PHA8399_01866"/>
<proteinExistence type="inferred from homology"/>
<dbReference type="Gene3D" id="1.10.10.10">
    <property type="entry name" value="Winged helix-like DNA-binding domain superfamily/Winged helix DNA-binding domain"/>
    <property type="match status" value="1"/>
</dbReference>
<evidence type="ECO:0000256" key="4">
    <source>
        <dbReference type="ARBA" id="ARBA00023163"/>
    </source>
</evidence>
<dbReference type="InterPro" id="IPR058163">
    <property type="entry name" value="LysR-type_TF_proteobact-type"/>
</dbReference>
<dbReference type="Gene3D" id="3.40.190.10">
    <property type="entry name" value="Periplasmic binding protein-like II"/>
    <property type="match status" value="2"/>
</dbReference>
<evidence type="ECO:0000256" key="1">
    <source>
        <dbReference type="ARBA" id="ARBA00009437"/>
    </source>
</evidence>
<dbReference type="GO" id="GO:0006351">
    <property type="term" value="P:DNA-templated transcription"/>
    <property type="evidence" value="ECO:0007669"/>
    <property type="project" value="TreeGrafter"/>
</dbReference>